<dbReference type="InterPro" id="IPR003593">
    <property type="entry name" value="AAA+_ATPase"/>
</dbReference>
<comment type="similarity">
    <text evidence="1">Belongs to the ABC transporter superfamily.</text>
</comment>
<sequence length="329" mass="35061">MADDRCRAESPPAAPYGPGRTVRCFRPGQDPPRAPETPPVTVPVTLPVPAESPAAERAVVSVRGVTKRFRSAGGSRRTAVDEVSFELRAGEALGLVGESGSGKSTTARMVLAEFAPDAGDVLLDGEAWSGLRERDRRPRRARIQLVDQDPLSSFDPRFTVQRIIGEALPRGFTGDRGRRRVAGLLGDVGLGPEILDRLPAQLSGGQRQRVAIARALAPGPEVLVCDEPVSALDVTVQAQILALLARLRRGSGLSLLFISHDVGVVRQVCDRVAVMKDGALVEIGDVETVLRAPRAPYTRALLSAVPRLAVGRRTAVPIPVPDMDLKGPT</sequence>
<dbReference type="AlphaFoldDB" id="A0A941AMV1"/>
<dbReference type="PANTHER" id="PTHR43776">
    <property type="entry name" value="TRANSPORT ATP-BINDING PROTEIN"/>
    <property type="match status" value="1"/>
</dbReference>
<gene>
    <name evidence="7" type="ORF">JOL79_28260</name>
</gene>
<protein>
    <submittedName>
        <fullName evidence="7">ABC transporter ATP-binding protein</fullName>
    </submittedName>
</protein>
<dbReference type="InterPro" id="IPR050319">
    <property type="entry name" value="ABC_transp_ATP-bind"/>
</dbReference>
<dbReference type="GO" id="GO:0016887">
    <property type="term" value="F:ATP hydrolysis activity"/>
    <property type="evidence" value="ECO:0007669"/>
    <property type="project" value="InterPro"/>
</dbReference>
<dbReference type="GO" id="GO:0055085">
    <property type="term" value="P:transmembrane transport"/>
    <property type="evidence" value="ECO:0007669"/>
    <property type="project" value="UniProtKB-ARBA"/>
</dbReference>
<dbReference type="Gene3D" id="3.40.50.300">
    <property type="entry name" value="P-loop containing nucleotide triphosphate hydrolases"/>
    <property type="match status" value="1"/>
</dbReference>
<name>A0A941AMV1_9ACTN</name>
<evidence type="ECO:0000256" key="5">
    <source>
        <dbReference type="SAM" id="MobiDB-lite"/>
    </source>
</evidence>
<dbReference type="Pfam" id="PF00005">
    <property type="entry name" value="ABC_tran"/>
    <property type="match status" value="1"/>
</dbReference>
<dbReference type="InterPro" id="IPR013563">
    <property type="entry name" value="Oligopep_ABC_C"/>
</dbReference>
<proteinExistence type="inferred from homology"/>
<dbReference type="SUPFAM" id="SSF52540">
    <property type="entry name" value="P-loop containing nucleoside triphosphate hydrolases"/>
    <property type="match status" value="1"/>
</dbReference>
<feature type="region of interest" description="Disordered" evidence="5">
    <location>
        <begin position="1"/>
        <end position="41"/>
    </location>
</feature>
<dbReference type="SMART" id="SM00382">
    <property type="entry name" value="AAA"/>
    <property type="match status" value="1"/>
</dbReference>
<keyword evidence="4 7" id="KW-0067">ATP-binding</keyword>
<dbReference type="Proteomes" id="UP000674234">
    <property type="component" value="Unassembled WGS sequence"/>
</dbReference>
<dbReference type="PANTHER" id="PTHR43776:SF7">
    <property type="entry name" value="D,D-DIPEPTIDE TRANSPORT ATP-BINDING PROTEIN DDPF-RELATED"/>
    <property type="match status" value="1"/>
</dbReference>
<reference evidence="7" key="1">
    <citation type="submission" date="2021-02" db="EMBL/GenBank/DDBJ databases">
        <title>Draft genome sequence of Microbispora sp. RL4-1S isolated from rice leaves in Thailand.</title>
        <authorList>
            <person name="Muangham S."/>
            <person name="Duangmal K."/>
        </authorList>
    </citation>
    <scope>NUCLEOTIDE SEQUENCE</scope>
    <source>
        <strain evidence="7">RL4-1S</strain>
    </source>
</reference>
<accession>A0A941AMV1</accession>
<keyword evidence="3" id="KW-0547">Nucleotide-binding</keyword>
<evidence type="ECO:0000259" key="6">
    <source>
        <dbReference type="PROSITE" id="PS50893"/>
    </source>
</evidence>
<dbReference type="GO" id="GO:0005524">
    <property type="term" value="F:ATP binding"/>
    <property type="evidence" value="ECO:0007669"/>
    <property type="project" value="UniProtKB-KW"/>
</dbReference>
<evidence type="ECO:0000313" key="7">
    <source>
        <dbReference type="EMBL" id="MBP2707683.1"/>
    </source>
</evidence>
<evidence type="ECO:0000256" key="2">
    <source>
        <dbReference type="ARBA" id="ARBA00022448"/>
    </source>
</evidence>
<dbReference type="GO" id="GO:0015833">
    <property type="term" value="P:peptide transport"/>
    <property type="evidence" value="ECO:0007669"/>
    <property type="project" value="InterPro"/>
</dbReference>
<dbReference type="CDD" id="cd03257">
    <property type="entry name" value="ABC_NikE_OppD_transporters"/>
    <property type="match status" value="1"/>
</dbReference>
<evidence type="ECO:0000313" key="8">
    <source>
        <dbReference type="Proteomes" id="UP000674234"/>
    </source>
</evidence>
<dbReference type="Pfam" id="PF08352">
    <property type="entry name" value="oligo_HPY"/>
    <property type="match status" value="1"/>
</dbReference>
<keyword evidence="8" id="KW-1185">Reference proteome</keyword>
<comment type="caution">
    <text evidence="7">The sequence shown here is derived from an EMBL/GenBank/DDBJ whole genome shotgun (WGS) entry which is preliminary data.</text>
</comment>
<dbReference type="PROSITE" id="PS50893">
    <property type="entry name" value="ABC_TRANSPORTER_2"/>
    <property type="match status" value="1"/>
</dbReference>
<keyword evidence="2" id="KW-0813">Transport</keyword>
<feature type="domain" description="ABC transporter" evidence="6">
    <location>
        <begin position="60"/>
        <end position="302"/>
    </location>
</feature>
<dbReference type="InterPro" id="IPR027417">
    <property type="entry name" value="P-loop_NTPase"/>
</dbReference>
<feature type="compositionally biased region" description="Pro residues" evidence="5">
    <location>
        <begin position="29"/>
        <end position="41"/>
    </location>
</feature>
<dbReference type="PROSITE" id="PS00211">
    <property type="entry name" value="ABC_TRANSPORTER_1"/>
    <property type="match status" value="1"/>
</dbReference>
<organism evidence="7 8">
    <name type="scientific">Microbispora oryzae</name>
    <dbReference type="NCBI Taxonomy" id="2806554"/>
    <lineage>
        <taxon>Bacteria</taxon>
        <taxon>Bacillati</taxon>
        <taxon>Actinomycetota</taxon>
        <taxon>Actinomycetes</taxon>
        <taxon>Streptosporangiales</taxon>
        <taxon>Streptosporangiaceae</taxon>
        <taxon>Microbispora</taxon>
    </lineage>
</organism>
<evidence type="ECO:0000256" key="4">
    <source>
        <dbReference type="ARBA" id="ARBA00022840"/>
    </source>
</evidence>
<dbReference type="InterPro" id="IPR003439">
    <property type="entry name" value="ABC_transporter-like_ATP-bd"/>
</dbReference>
<dbReference type="InterPro" id="IPR017871">
    <property type="entry name" value="ABC_transporter-like_CS"/>
</dbReference>
<dbReference type="EMBL" id="JAFCNB010000022">
    <property type="protein sequence ID" value="MBP2707683.1"/>
    <property type="molecule type" value="Genomic_DNA"/>
</dbReference>
<evidence type="ECO:0000256" key="1">
    <source>
        <dbReference type="ARBA" id="ARBA00005417"/>
    </source>
</evidence>
<evidence type="ECO:0000256" key="3">
    <source>
        <dbReference type="ARBA" id="ARBA00022741"/>
    </source>
</evidence>